<evidence type="ECO:0000313" key="3">
    <source>
        <dbReference type="WBParaSite" id="Pan_g912.t1"/>
    </source>
</evidence>
<dbReference type="Proteomes" id="UP000492821">
    <property type="component" value="Unassembled WGS sequence"/>
</dbReference>
<feature type="transmembrane region" description="Helical" evidence="1">
    <location>
        <begin position="124"/>
        <end position="151"/>
    </location>
</feature>
<keyword evidence="2" id="KW-1185">Reference proteome</keyword>
<organism evidence="2 3">
    <name type="scientific">Panagrellus redivivus</name>
    <name type="common">Microworm</name>
    <dbReference type="NCBI Taxonomy" id="6233"/>
    <lineage>
        <taxon>Eukaryota</taxon>
        <taxon>Metazoa</taxon>
        <taxon>Ecdysozoa</taxon>
        <taxon>Nematoda</taxon>
        <taxon>Chromadorea</taxon>
        <taxon>Rhabditida</taxon>
        <taxon>Tylenchina</taxon>
        <taxon>Panagrolaimomorpha</taxon>
        <taxon>Panagrolaimoidea</taxon>
        <taxon>Panagrolaimidae</taxon>
        <taxon>Panagrellus</taxon>
    </lineage>
</organism>
<proteinExistence type="predicted"/>
<reference evidence="2" key="1">
    <citation type="journal article" date="2013" name="Genetics">
        <title>The draft genome and transcriptome of Panagrellus redivivus are shaped by the harsh demands of a free-living lifestyle.</title>
        <authorList>
            <person name="Srinivasan J."/>
            <person name="Dillman A.R."/>
            <person name="Macchietto M.G."/>
            <person name="Heikkinen L."/>
            <person name="Lakso M."/>
            <person name="Fracchia K.M."/>
            <person name="Antoshechkin I."/>
            <person name="Mortazavi A."/>
            <person name="Wong G."/>
            <person name="Sternberg P.W."/>
        </authorList>
    </citation>
    <scope>NUCLEOTIDE SEQUENCE [LARGE SCALE GENOMIC DNA]</scope>
    <source>
        <strain evidence="2">MT8872</strain>
    </source>
</reference>
<keyword evidence="1" id="KW-1133">Transmembrane helix</keyword>
<feature type="transmembrane region" description="Helical" evidence="1">
    <location>
        <begin position="191"/>
        <end position="215"/>
    </location>
</feature>
<feature type="transmembrane region" description="Helical" evidence="1">
    <location>
        <begin position="98"/>
        <end position="117"/>
    </location>
</feature>
<reference evidence="3" key="2">
    <citation type="submission" date="2020-10" db="UniProtKB">
        <authorList>
            <consortium name="WormBaseParasite"/>
        </authorList>
    </citation>
    <scope>IDENTIFICATION</scope>
</reference>
<protein>
    <submittedName>
        <fullName evidence="3">Transmembrane protein</fullName>
    </submittedName>
</protein>
<keyword evidence="1" id="KW-0472">Membrane</keyword>
<dbReference type="AlphaFoldDB" id="A0A7E4W9U5"/>
<dbReference type="WBParaSite" id="Pan_g912.t1">
    <property type="protein sequence ID" value="Pan_g912.t1"/>
    <property type="gene ID" value="Pan_g912"/>
</dbReference>
<feature type="transmembrane region" description="Helical" evidence="1">
    <location>
        <begin position="72"/>
        <end position="92"/>
    </location>
</feature>
<accession>A0A7E4W9U5</accession>
<evidence type="ECO:0000256" key="1">
    <source>
        <dbReference type="SAM" id="Phobius"/>
    </source>
</evidence>
<evidence type="ECO:0000313" key="2">
    <source>
        <dbReference type="Proteomes" id="UP000492821"/>
    </source>
</evidence>
<keyword evidence="1" id="KW-0812">Transmembrane</keyword>
<name>A0A7E4W9U5_PANRE</name>
<sequence>MDGANAGDAANAGTPLNYGADRMPTSAELLRDVEREANAMERAKKQEKGVTDEDNAEMNKFFWFFAYSTRKAATHLAIVFLFSDLLAITTASRNPYLVYQWLFVASVIGPPSLIFGVNVDAYYAFAFIISYVTCVLRFVINGIMVVVYYFALNTQRLKSEAYDAWIRDRDKRPSLNATMPVQDKRLFRSPITFYLIIAMCCLMALLQIWAVVAVIPRAHTWIRKRYGFAPVVPEKKE</sequence>